<sequence length="227" mass="25100">MDNKRQYLEPSSVAESSRTTAAQPAHIGFSVPQQAPPSPPPYEEYVAEQEAPTNRAIPAGPITSQHPPISIPLVNPLKPQNGFSMAVPPHLATMLRTDEGTRAWQKFMEELNEIMHKIPGSVAKGVAGFWLFNLATLGMAYRSCGMYENHVVDQAMHLVERYNCYQFASLGINVSLKTADYEGAFGNSRDGYDGCSRHGRREDARHHDPSCQHAGPEKTFVLIVNHT</sequence>
<dbReference type="AlphaFoldDB" id="A0A9W8IFH0"/>
<gene>
    <name evidence="2" type="ORF">IWW36_001399</name>
</gene>
<proteinExistence type="predicted"/>
<comment type="caution">
    <text evidence="2">The sequence shown here is derived from an EMBL/GenBank/DDBJ whole genome shotgun (WGS) entry which is preliminary data.</text>
</comment>
<protein>
    <submittedName>
        <fullName evidence="2">Uncharacterized protein</fullName>
    </submittedName>
</protein>
<feature type="region of interest" description="Disordered" evidence="1">
    <location>
        <begin position="1"/>
        <end position="50"/>
    </location>
</feature>
<organism evidence="2 3">
    <name type="scientific">Coemansia brasiliensis</name>
    <dbReference type="NCBI Taxonomy" id="2650707"/>
    <lineage>
        <taxon>Eukaryota</taxon>
        <taxon>Fungi</taxon>
        <taxon>Fungi incertae sedis</taxon>
        <taxon>Zoopagomycota</taxon>
        <taxon>Kickxellomycotina</taxon>
        <taxon>Kickxellomycetes</taxon>
        <taxon>Kickxellales</taxon>
        <taxon>Kickxellaceae</taxon>
        <taxon>Coemansia</taxon>
    </lineage>
</organism>
<evidence type="ECO:0000313" key="2">
    <source>
        <dbReference type="EMBL" id="KAJ2851052.1"/>
    </source>
</evidence>
<dbReference type="Proteomes" id="UP001139887">
    <property type="component" value="Unassembled WGS sequence"/>
</dbReference>
<evidence type="ECO:0000313" key="3">
    <source>
        <dbReference type="Proteomes" id="UP001139887"/>
    </source>
</evidence>
<reference evidence="2" key="1">
    <citation type="submission" date="2022-07" db="EMBL/GenBank/DDBJ databases">
        <title>Phylogenomic reconstructions and comparative analyses of Kickxellomycotina fungi.</title>
        <authorList>
            <person name="Reynolds N.K."/>
            <person name="Stajich J.E."/>
            <person name="Barry K."/>
            <person name="Grigoriev I.V."/>
            <person name="Crous P."/>
            <person name="Smith M.E."/>
        </authorList>
    </citation>
    <scope>NUCLEOTIDE SEQUENCE</scope>
    <source>
        <strain evidence="2">NRRL 1566</strain>
    </source>
</reference>
<dbReference type="EMBL" id="JANBUW010000018">
    <property type="protein sequence ID" value="KAJ2851052.1"/>
    <property type="molecule type" value="Genomic_DNA"/>
</dbReference>
<evidence type="ECO:0000256" key="1">
    <source>
        <dbReference type="SAM" id="MobiDB-lite"/>
    </source>
</evidence>
<feature type="compositionally biased region" description="Polar residues" evidence="1">
    <location>
        <begin position="13"/>
        <end position="22"/>
    </location>
</feature>
<dbReference type="OrthoDB" id="5592705at2759"/>
<keyword evidence="3" id="KW-1185">Reference proteome</keyword>
<accession>A0A9W8IFH0</accession>
<name>A0A9W8IFH0_9FUNG</name>